<organism evidence="3 4">
    <name type="scientific">Maribacter aquimaris</name>
    <dbReference type="NCBI Taxonomy" id="2737171"/>
    <lineage>
        <taxon>Bacteria</taxon>
        <taxon>Pseudomonadati</taxon>
        <taxon>Bacteroidota</taxon>
        <taxon>Flavobacteriia</taxon>
        <taxon>Flavobacteriales</taxon>
        <taxon>Flavobacteriaceae</taxon>
        <taxon>Maribacter</taxon>
    </lineage>
</organism>
<dbReference type="SUPFAM" id="SSF53756">
    <property type="entry name" value="UDP-Glycosyltransferase/glycogen phosphorylase"/>
    <property type="match status" value="1"/>
</dbReference>
<dbReference type="PANTHER" id="PTHR12526:SF630">
    <property type="entry name" value="GLYCOSYLTRANSFERASE"/>
    <property type="match status" value="1"/>
</dbReference>
<evidence type="ECO:0000259" key="2">
    <source>
        <dbReference type="Pfam" id="PF13439"/>
    </source>
</evidence>
<feature type="domain" description="Glycosyl transferase family 1" evidence="1">
    <location>
        <begin position="171"/>
        <end position="337"/>
    </location>
</feature>
<sequence length="367" mass="42246">MKILCVINSLCPGGAQRQLINLAIGFKRNGHEVSFLAYHNENFYTSELLENDIPTTFLVEPNYLKRLLKMRKFIRGGQYDAVLAFLEAPCFIATVSGFPYRKWKLVVGERSADPNILSSFKRRFYRWVHLFADYVVANSQTNLEMVRRINPLMPNRKCKVIYNMLRINDTANINKSNFFKDKLKMVILANQRKLKNLNGLVEAVNMLGENERKRLRINWYGERDIKDHDLEALKKIDRYGLVDVFAFHEPIKDVNVKIKESDVVGLFSHYEGFPNIICEAMILNKPVICSTVSDIPILLKEDENGFFCNPEDIVSISNALKKLLAAEKEQLNKMGDTNRILADKLFNSEVLIENYLTLLGDKKVKSG</sequence>
<proteinExistence type="predicted"/>
<feature type="domain" description="Glycosyltransferase subfamily 4-like N-terminal" evidence="2">
    <location>
        <begin position="12"/>
        <end position="163"/>
    </location>
</feature>
<dbReference type="RefSeq" id="WP_188243607.1">
    <property type="nucleotide sequence ID" value="NZ_JABTCF010000005.1"/>
</dbReference>
<name>A0ABR7UZS3_9FLAO</name>
<comment type="caution">
    <text evidence="3">The sequence shown here is derived from an EMBL/GenBank/DDBJ whole genome shotgun (WGS) entry which is preliminary data.</text>
</comment>
<protein>
    <submittedName>
        <fullName evidence="3">Glycosyltransferase</fullName>
    </submittedName>
</protein>
<dbReference type="EMBL" id="JABTCF010000005">
    <property type="protein sequence ID" value="MBD0778095.1"/>
    <property type="molecule type" value="Genomic_DNA"/>
</dbReference>
<gene>
    <name evidence="3" type="ORF">HPE56_09850</name>
</gene>
<accession>A0ABR7UZS3</accession>
<reference evidence="3" key="1">
    <citation type="submission" date="2020-05" db="EMBL/GenBank/DDBJ databases">
        <title>The draft genome sequence of Maribacter sp. ANRC-HE7.</title>
        <authorList>
            <person name="Mu L."/>
        </authorList>
    </citation>
    <scope>NUCLEOTIDE SEQUENCE</scope>
    <source>
        <strain evidence="3">ANRC-HE7</strain>
    </source>
</reference>
<evidence type="ECO:0000259" key="1">
    <source>
        <dbReference type="Pfam" id="PF00534"/>
    </source>
</evidence>
<dbReference type="InterPro" id="IPR028098">
    <property type="entry name" value="Glyco_trans_4-like_N"/>
</dbReference>
<evidence type="ECO:0000313" key="4">
    <source>
        <dbReference type="Proteomes" id="UP001166021"/>
    </source>
</evidence>
<dbReference type="CDD" id="cd03811">
    <property type="entry name" value="GT4_GT28_WabH-like"/>
    <property type="match status" value="1"/>
</dbReference>
<dbReference type="Proteomes" id="UP001166021">
    <property type="component" value="Unassembled WGS sequence"/>
</dbReference>
<dbReference type="Pfam" id="PF00534">
    <property type="entry name" value="Glycos_transf_1"/>
    <property type="match status" value="1"/>
</dbReference>
<dbReference type="Gene3D" id="3.40.50.2000">
    <property type="entry name" value="Glycogen Phosphorylase B"/>
    <property type="match status" value="2"/>
</dbReference>
<dbReference type="PANTHER" id="PTHR12526">
    <property type="entry name" value="GLYCOSYLTRANSFERASE"/>
    <property type="match status" value="1"/>
</dbReference>
<evidence type="ECO:0000313" key="3">
    <source>
        <dbReference type="EMBL" id="MBD0778095.1"/>
    </source>
</evidence>
<keyword evidence="4" id="KW-1185">Reference proteome</keyword>
<dbReference type="Pfam" id="PF13439">
    <property type="entry name" value="Glyco_transf_4"/>
    <property type="match status" value="1"/>
</dbReference>
<dbReference type="InterPro" id="IPR001296">
    <property type="entry name" value="Glyco_trans_1"/>
</dbReference>